<keyword evidence="1" id="KW-1133">Transmembrane helix</keyword>
<keyword evidence="1" id="KW-0472">Membrane</keyword>
<dbReference type="OrthoDB" id="7335270at2"/>
<protein>
    <submittedName>
        <fullName evidence="2">Putative membrane protein DUF2232</fullName>
    </submittedName>
</protein>
<feature type="transmembrane region" description="Helical" evidence="1">
    <location>
        <begin position="6"/>
        <end position="35"/>
    </location>
</feature>
<keyword evidence="3" id="KW-1185">Reference proteome</keyword>
<dbReference type="Proteomes" id="UP000248021">
    <property type="component" value="Unassembled WGS sequence"/>
</dbReference>
<organism evidence="2 3">
    <name type="scientific">Chelatococcus asaccharovorans</name>
    <dbReference type="NCBI Taxonomy" id="28210"/>
    <lineage>
        <taxon>Bacteria</taxon>
        <taxon>Pseudomonadati</taxon>
        <taxon>Pseudomonadota</taxon>
        <taxon>Alphaproteobacteria</taxon>
        <taxon>Hyphomicrobiales</taxon>
        <taxon>Chelatococcaceae</taxon>
        <taxon>Chelatococcus</taxon>
    </lineage>
</organism>
<feature type="transmembrane region" description="Helical" evidence="1">
    <location>
        <begin position="231"/>
        <end position="249"/>
    </location>
</feature>
<evidence type="ECO:0000256" key="1">
    <source>
        <dbReference type="SAM" id="Phobius"/>
    </source>
</evidence>
<proteinExistence type="predicted"/>
<sequence length="328" mass="33203">MAISILVGLGAGIVSALLFAVVISGSVLALLLSYIAPLPILVAALGWNHRAGLVAVVTGAASLAIIFAPPSGIAYAIGIALPAWWLGYLALLARPGENGPEWYPIGRVLAWSAAIAAGVTLAGAWGIGGSYADFEATMGRAIRAFLTMEGAPAGSGAPSPAPSADALGLPAGIALDDLVDAIITAVPPLAAASFVLMLILNLWLAAKTVAISQRLPRPWPVIADTTMPRTMLPALVVAAVLSVLGSGFIGLTATALAGALICAYALQGLAALHALTRGKPGRPFILGLTYAILVIFLVWILPVLALFGIIDTLLGLRARRAGIAGSPP</sequence>
<accession>A0A2V3U533</accession>
<evidence type="ECO:0000313" key="2">
    <source>
        <dbReference type="EMBL" id="PXW58039.1"/>
    </source>
</evidence>
<keyword evidence="1" id="KW-0812">Transmembrane</keyword>
<evidence type="ECO:0000313" key="3">
    <source>
        <dbReference type="Proteomes" id="UP000248021"/>
    </source>
</evidence>
<dbReference type="InterPro" id="IPR018710">
    <property type="entry name" value="DUF2232"/>
</dbReference>
<dbReference type="EMBL" id="QJJK01000006">
    <property type="protein sequence ID" value="PXW58039.1"/>
    <property type="molecule type" value="Genomic_DNA"/>
</dbReference>
<feature type="transmembrane region" description="Helical" evidence="1">
    <location>
        <begin position="105"/>
        <end position="128"/>
    </location>
</feature>
<reference evidence="2 3" key="1">
    <citation type="submission" date="2018-05" db="EMBL/GenBank/DDBJ databases">
        <title>Genomic Encyclopedia of Type Strains, Phase IV (KMG-IV): sequencing the most valuable type-strain genomes for metagenomic binning, comparative biology and taxonomic classification.</title>
        <authorList>
            <person name="Goeker M."/>
        </authorList>
    </citation>
    <scope>NUCLEOTIDE SEQUENCE [LARGE SCALE GENOMIC DNA]</scope>
    <source>
        <strain evidence="2 3">DSM 6462</strain>
    </source>
</reference>
<dbReference type="Pfam" id="PF09991">
    <property type="entry name" value="DUF2232"/>
    <property type="match status" value="1"/>
</dbReference>
<feature type="transmembrane region" description="Helical" evidence="1">
    <location>
        <begin position="47"/>
        <end position="67"/>
    </location>
</feature>
<feature type="transmembrane region" description="Helical" evidence="1">
    <location>
        <begin position="189"/>
        <end position="210"/>
    </location>
</feature>
<name>A0A2V3U533_9HYPH</name>
<gene>
    <name evidence="2" type="ORF">C7450_106214</name>
</gene>
<comment type="caution">
    <text evidence="2">The sequence shown here is derived from an EMBL/GenBank/DDBJ whole genome shotgun (WGS) entry which is preliminary data.</text>
</comment>
<dbReference type="RefSeq" id="WP_110375351.1">
    <property type="nucleotide sequence ID" value="NZ_JAHBRY010000001.1"/>
</dbReference>
<dbReference type="AlphaFoldDB" id="A0A2V3U533"/>
<feature type="transmembrane region" description="Helical" evidence="1">
    <location>
        <begin position="287"/>
        <end position="310"/>
    </location>
</feature>
<feature type="transmembrane region" description="Helical" evidence="1">
    <location>
        <begin position="73"/>
        <end position="93"/>
    </location>
</feature>